<feature type="non-terminal residue" evidence="1">
    <location>
        <position position="196"/>
    </location>
</feature>
<reference evidence="1" key="1">
    <citation type="submission" date="2018-05" db="EMBL/GenBank/DDBJ databases">
        <authorList>
            <person name="Lanie J.A."/>
            <person name="Ng W.-L."/>
            <person name="Kazmierczak K.M."/>
            <person name="Andrzejewski T.M."/>
            <person name="Davidsen T.M."/>
            <person name="Wayne K.J."/>
            <person name="Tettelin H."/>
            <person name="Glass J.I."/>
            <person name="Rusch D."/>
            <person name="Podicherti R."/>
            <person name="Tsui H.-C.T."/>
            <person name="Winkler M.E."/>
        </authorList>
    </citation>
    <scope>NUCLEOTIDE SEQUENCE</scope>
</reference>
<accession>A0A381ZPD1</accession>
<gene>
    <name evidence="1" type="ORF">METZ01_LOCUS143675</name>
</gene>
<dbReference type="EMBL" id="UINC01022032">
    <property type="protein sequence ID" value="SVA90821.1"/>
    <property type="molecule type" value="Genomic_DNA"/>
</dbReference>
<sequence length="196" mass="21735">MVNYPQKYRPHAALAGLLFSAAIGQAHVGPHPSVHDTVAGIVDRFRKTLPQTELIAMDAAKAKSLLTKKELHILATEHISFRVNVPVKVIIIRDADMGDKPFWLKERSFTPMGFKITIQGNDADFWMKDFESGRIGLGVNSLTGGDTHYIVALMPLKKQPKLEVTELYPGQLRVGSLKDGLQPFVDRPEAMPKLPV</sequence>
<proteinExistence type="predicted"/>
<evidence type="ECO:0000313" key="1">
    <source>
        <dbReference type="EMBL" id="SVA90821.1"/>
    </source>
</evidence>
<protein>
    <submittedName>
        <fullName evidence="1">Uncharacterized protein</fullName>
    </submittedName>
</protein>
<dbReference type="AlphaFoldDB" id="A0A381ZPD1"/>
<organism evidence="1">
    <name type="scientific">marine metagenome</name>
    <dbReference type="NCBI Taxonomy" id="408172"/>
    <lineage>
        <taxon>unclassified sequences</taxon>
        <taxon>metagenomes</taxon>
        <taxon>ecological metagenomes</taxon>
    </lineage>
</organism>
<name>A0A381ZPD1_9ZZZZ</name>